<dbReference type="EMBL" id="FPBD01000001">
    <property type="protein sequence ID" value="SFT48478.1"/>
    <property type="molecule type" value="Genomic_DNA"/>
</dbReference>
<evidence type="ECO:0000313" key="3">
    <source>
        <dbReference type="Proteomes" id="UP000183371"/>
    </source>
</evidence>
<proteinExistence type="predicted"/>
<sequence length="112" mass="12207">MRAAGTLNEPMLLLRPETTNGTDGSVTRSYQQVAMVWGQVEASTGSEATTAGRISSSYPLTITLRRRTDVAEGWRLEQDGQSLRVKAILPNSEQDAFMQILCEQEEGDDGGT</sequence>
<name>A0A1I6YDL3_9HYPH</name>
<protein>
    <submittedName>
        <fullName evidence="2">Phage head-tail adaptor, putative, SPP1 family</fullName>
    </submittedName>
</protein>
<dbReference type="Pfam" id="PF05521">
    <property type="entry name" value="Phage_HCP"/>
    <property type="match status" value="1"/>
</dbReference>
<dbReference type="InterPro" id="IPR038666">
    <property type="entry name" value="SSP1_head-tail_sf"/>
</dbReference>
<keyword evidence="3" id="KW-1185">Reference proteome</keyword>
<dbReference type="Gene3D" id="2.40.10.270">
    <property type="entry name" value="Bacteriophage SPP1 head-tail adaptor protein"/>
    <property type="match status" value="1"/>
</dbReference>
<dbReference type="NCBIfam" id="TIGR01563">
    <property type="entry name" value="gp16_SPP1"/>
    <property type="match status" value="1"/>
</dbReference>
<evidence type="ECO:0000313" key="2">
    <source>
        <dbReference type="EMBL" id="SFT48478.1"/>
    </source>
</evidence>
<accession>A0A1I6YDL3</accession>
<feature type="region of interest" description="Disordered" evidence="1">
    <location>
        <begin position="1"/>
        <end position="25"/>
    </location>
</feature>
<dbReference type="AlphaFoldDB" id="A0A1I6YDL3"/>
<evidence type="ECO:0000256" key="1">
    <source>
        <dbReference type="SAM" id="MobiDB-lite"/>
    </source>
</evidence>
<dbReference type="InterPro" id="IPR008767">
    <property type="entry name" value="Phage_SPP1_head-tail_adaptor"/>
</dbReference>
<organism evidence="2 3">
    <name type="scientific">Pseudovibrio denitrificans</name>
    <dbReference type="NCBI Taxonomy" id="258256"/>
    <lineage>
        <taxon>Bacteria</taxon>
        <taxon>Pseudomonadati</taxon>
        <taxon>Pseudomonadota</taxon>
        <taxon>Alphaproteobacteria</taxon>
        <taxon>Hyphomicrobiales</taxon>
        <taxon>Stappiaceae</taxon>
        <taxon>Pseudovibrio</taxon>
    </lineage>
</organism>
<dbReference type="Proteomes" id="UP000183371">
    <property type="component" value="Unassembled WGS sequence"/>
</dbReference>
<dbReference type="RefSeq" id="WP_054783271.1">
    <property type="nucleotide sequence ID" value="NZ_FPBD01000001.1"/>
</dbReference>
<reference evidence="3" key="1">
    <citation type="submission" date="2016-10" db="EMBL/GenBank/DDBJ databases">
        <authorList>
            <person name="Varghese N."/>
            <person name="Submissions S."/>
        </authorList>
    </citation>
    <scope>NUCLEOTIDE SEQUENCE [LARGE SCALE GENOMIC DNA]</scope>
    <source>
        <strain evidence="3">DSM 17465</strain>
    </source>
</reference>
<gene>
    <name evidence="2" type="ORF">SAMN05444141_101798</name>
</gene>